<protein>
    <submittedName>
        <fullName evidence="3">DEKNAAC100139</fullName>
    </submittedName>
</protein>
<dbReference type="PANTHER" id="PTHR21193:SF3">
    <property type="entry name" value="OXIDOREDUCTASE-LIKE DOMAIN-CONTAINING PROTEIN 1"/>
    <property type="match status" value="1"/>
</dbReference>
<dbReference type="EMBL" id="CAACVR010000001">
    <property type="protein sequence ID" value="VEU19817.1"/>
    <property type="molecule type" value="Genomic_DNA"/>
</dbReference>
<dbReference type="FunCoup" id="A0A448YG04">
    <property type="interactions" value="54"/>
</dbReference>
<evidence type="ECO:0000313" key="3">
    <source>
        <dbReference type="EMBL" id="VEU19817.1"/>
    </source>
</evidence>
<dbReference type="Proteomes" id="UP000290900">
    <property type="component" value="Unassembled WGS sequence"/>
</dbReference>
<reference evidence="3 4" key="1">
    <citation type="submission" date="2018-12" db="EMBL/GenBank/DDBJ databases">
        <authorList>
            <person name="Tiukova I."/>
            <person name="Dainat J."/>
        </authorList>
    </citation>
    <scope>NUCLEOTIDE SEQUENCE [LARGE SCALE GENOMIC DNA]</scope>
</reference>
<proteinExistence type="predicted"/>
<dbReference type="InterPro" id="IPR039251">
    <property type="entry name" value="OXLD1"/>
</dbReference>
<organism evidence="3 4">
    <name type="scientific">Brettanomyces naardenensis</name>
    <name type="common">Yeast</name>
    <dbReference type="NCBI Taxonomy" id="13370"/>
    <lineage>
        <taxon>Eukaryota</taxon>
        <taxon>Fungi</taxon>
        <taxon>Dikarya</taxon>
        <taxon>Ascomycota</taxon>
        <taxon>Saccharomycotina</taxon>
        <taxon>Pichiomycetes</taxon>
        <taxon>Pichiales</taxon>
        <taxon>Pichiaceae</taxon>
        <taxon>Brettanomyces</taxon>
    </lineage>
</organism>
<dbReference type="Pfam" id="PF09791">
    <property type="entry name" value="Oxidored-like"/>
    <property type="match status" value="1"/>
</dbReference>
<dbReference type="OrthoDB" id="10064411at2759"/>
<dbReference type="InterPro" id="IPR019180">
    <property type="entry name" value="Oxidoreductase-like_N"/>
</dbReference>
<evidence type="ECO:0000259" key="2">
    <source>
        <dbReference type="Pfam" id="PF09791"/>
    </source>
</evidence>
<evidence type="ECO:0000313" key="4">
    <source>
        <dbReference type="Proteomes" id="UP000290900"/>
    </source>
</evidence>
<gene>
    <name evidence="3" type="ORF">BRENAR_LOCUS553</name>
</gene>
<evidence type="ECO:0000256" key="1">
    <source>
        <dbReference type="SAM" id="MobiDB-lite"/>
    </source>
</evidence>
<dbReference type="STRING" id="13370.A0A448YG04"/>
<feature type="region of interest" description="Disordered" evidence="1">
    <location>
        <begin position="159"/>
        <end position="178"/>
    </location>
</feature>
<dbReference type="PANTHER" id="PTHR21193">
    <property type="entry name" value="OXIDOREDUCTASE-LIKE DOMAIN-CONTAINING PROTEIN 1"/>
    <property type="match status" value="1"/>
</dbReference>
<accession>A0A448YG04</accession>
<feature type="region of interest" description="Disordered" evidence="1">
    <location>
        <begin position="1"/>
        <end position="35"/>
    </location>
</feature>
<dbReference type="GO" id="GO:0005739">
    <property type="term" value="C:mitochondrion"/>
    <property type="evidence" value="ECO:0007669"/>
    <property type="project" value="TreeGrafter"/>
</dbReference>
<keyword evidence="4" id="KW-1185">Reference proteome</keyword>
<feature type="domain" description="Oxidoreductase-like" evidence="2">
    <location>
        <begin position="44"/>
        <end position="88"/>
    </location>
</feature>
<sequence length="178" mass="20423">MAKRMVFDPSHGIQPPSFDQVFGGTNKSTKSSRRDVSYREVNRMIAGVEVPKRPIEPDSCCMSGCVNCVWDLFSEDLEFWKLKTGQAKRALQLQGDNVKEKWPLGFDPPPDGLPDKYIPRELLTRRGNGKKRTELPVGFKVFQDFEKKKKVEKVSREKTLLEETAIPEQDDLRQQARP</sequence>
<name>A0A448YG04_BRENA</name>
<dbReference type="AlphaFoldDB" id="A0A448YG04"/>
<dbReference type="InParanoid" id="A0A448YG04"/>